<keyword evidence="4" id="KW-1003">Cell membrane</keyword>
<dbReference type="PROSITE" id="PS51257">
    <property type="entry name" value="PROKAR_LIPOPROTEIN"/>
    <property type="match status" value="1"/>
</dbReference>
<evidence type="ECO:0000313" key="11">
    <source>
        <dbReference type="EMBL" id="MCT7661524.1"/>
    </source>
</evidence>
<feature type="region of interest" description="Disordered" evidence="9">
    <location>
        <begin position="246"/>
        <end position="267"/>
    </location>
</feature>
<feature type="compositionally biased region" description="Low complexity" evidence="9">
    <location>
        <begin position="257"/>
        <end position="267"/>
    </location>
</feature>
<dbReference type="CDD" id="cd00333">
    <property type="entry name" value="MIP"/>
    <property type="match status" value="1"/>
</dbReference>
<feature type="transmembrane region" description="Helical" evidence="10">
    <location>
        <begin position="93"/>
        <end position="113"/>
    </location>
</feature>
<dbReference type="Pfam" id="PF00230">
    <property type="entry name" value="MIP"/>
    <property type="match status" value="1"/>
</dbReference>
<reference evidence="12" key="1">
    <citation type="submission" date="2023-07" db="EMBL/GenBank/DDBJ databases">
        <authorList>
            <person name="Deng Y."/>
            <person name="Zhang Y.-Q."/>
        </authorList>
    </citation>
    <scope>NUCLEOTIDE SEQUENCE [LARGE SCALE GENOMIC DNA]</scope>
    <source>
        <strain evidence="12">CPCC 205710</strain>
    </source>
</reference>
<evidence type="ECO:0000256" key="4">
    <source>
        <dbReference type="ARBA" id="ARBA00022475"/>
    </source>
</evidence>
<dbReference type="InterPro" id="IPR023271">
    <property type="entry name" value="Aquaporin-like"/>
</dbReference>
<dbReference type="InterPro" id="IPR022357">
    <property type="entry name" value="MIP_CS"/>
</dbReference>
<evidence type="ECO:0000256" key="9">
    <source>
        <dbReference type="SAM" id="MobiDB-lite"/>
    </source>
</evidence>
<dbReference type="PROSITE" id="PS00221">
    <property type="entry name" value="MIP"/>
    <property type="match status" value="1"/>
</dbReference>
<sequence length="267" mass="27783">MREPTMLHRLAAEFIGTFWLVLGGCGAAVFAAKFTCGDGVSLGIGFLGVALAFGLTVLTGVYAFGTISGGHFNPAVTLGAALARRVEWKVLPAYWLTQVVGGLVAGLVIYIIAKGQEGWTATGNMAANGYGDHSPGGYTLTAVLVAEVVLTGIFLLVILGSTDDRAPKGFAGLSIGLTLTLIHLISIPISNTSVNPARSTGVAFFNGDGAPMQLWAFWLAPLIGAAIAGAAYPYLFGRSEEQLAERPVRDDALEEPTASTTPHRTTT</sequence>
<evidence type="ECO:0000256" key="1">
    <source>
        <dbReference type="ARBA" id="ARBA00004651"/>
    </source>
</evidence>
<dbReference type="PRINTS" id="PR00783">
    <property type="entry name" value="MINTRINSICP"/>
</dbReference>
<gene>
    <name evidence="11" type="primary">aqpZ</name>
    <name evidence="11" type="ORF">N4S67_24255</name>
</gene>
<dbReference type="Gene3D" id="1.20.1080.10">
    <property type="entry name" value="Glycerol uptake facilitator protein"/>
    <property type="match status" value="1"/>
</dbReference>
<feature type="transmembrane region" description="Helical" evidence="10">
    <location>
        <begin position="12"/>
        <end position="32"/>
    </location>
</feature>
<name>A0ABT2MJ21_9MYCO</name>
<keyword evidence="12" id="KW-1185">Reference proteome</keyword>
<dbReference type="NCBIfam" id="NF003838">
    <property type="entry name" value="PRK05420.1"/>
    <property type="match status" value="1"/>
</dbReference>
<dbReference type="SUPFAM" id="SSF81338">
    <property type="entry name" value="Aquaporin-like"/>
    <property type="match status" value="1"/>
</dbReference>
<feature type="transmembrane region" description="Helical" evidence="10">
    <location>
        <begin position="44"/>
        <end position="64"/>
    </location>
</feature>
<evidence type="ECO:0000313" key="12">
    <source>
        <dbReference type="Proteomes" id="UP001206639"/>
    </source>
</evidence>
<evidence type="ECO:0000256" key="3">
    <source>
        <dbReference type="ARBA" id="ARBA00022448"/>
    </source>
</evidence>
<feature type="transmembrane region" description="Helical" evidence="10">
    <location>
        <begin position="170"/>
        <end position="189"/>
    </location>
</feature>
<dbReference type="PANTHER" id="PTHR19139:SF199">
    <property type="entry name" value="MIP17260P"/>
    <property type="match status" value="1"/>
</dbReference>
<comment type="similarity">
    <text evidence="2 8">Belongs to the MIP/aquaporin (TC 1.A.8) family.</text>
</comment>
<evidence type="ECO:0000256" key="2">
    <source>
        <dbReference type="ARBA" id="ARBA00006175"/>
    </source>
</evidence>
<evidence type="ECO:0000256" key="5">
    <source>
        <dbReference type="ARBA" id="ARBA00022692"/>
    </source>
</evidence>
<dbReference type="InterPro" id="IPR034294">
    <property type="entry name" value="Aquaporin_transptr"/>
</dbReference>
<comment type="subcellular location">
    <subcellularLocation>
        <location evidence="1">Cell membrane</location>
        <topology evidence="1">Multi-pass membrane protein</topology>
    </subcellularLocation>
</comment>
<keyword evidence="7 10" id="KW-0472">Membrane</keyword>
<keyword evidence="6 10" id="KW-1133">Transmembrane helix</keyword>
<evidence type="ECO:0000256" key="6">
    <source>
        <dbReference type="ARBA" id="ARBA00022989"/>
    </source>
</evidence>
<evidence type="ECO:0000256" key="10">
    <source>
        <dbReference type="SAM" id="Phobius"/>
    </source>
</evidence>
<organism evidence="11 12">
    <name type="scientific">Mycobacterium deserti</name>
    <dbReference type="NCBI Taxonomy" id="2978347"/>
    <lineage>
        <taxon>Bacteria</taxon>
        <taxon>Bacillati</taxon>
        <taxon>Actinomycetota</taxon>
        <taxon>Actinomycetes</taxon>
        <taxon>Mycobacteriales</taxon>
        <taxon>Mycobacteriaceae</taxon>
        <taxon>Mycobacterium</taxon>
    </lineage>
</organism>
<feature type="transmembrane region" description="Helical" evidence="10">
    <location>
        <begin position="215"/>
        <end position="236"/>
    </location>
</feature>
<dbReference type="EMBL" id="JAODWD010000006">
    <property type="protein sequence ID" value="MCT7661524.1"/>
    <property type="molecule type" value="Genomic_DNA"/>
</dbReference>
<keyword evidence="3 8" id="KW-0813">Transport</keyword>
<protein>
    <submittedName>
        <fullName evidence="11">Aquaporin Z</fullName>
    </submittedName>
</protein>
<dbReference type="PANTHER" id="PTHR19139">
    <property type="entry name" value="AQUAPORIN TRANSPORTER"/>
    <property type="match status" value="1"/>
</dbReference>
<evidence type="ECO:0000256" key="7">
    <source>
        <dbReference type="ARBA" id="ARBA00023136"/>
    </source>
</evidence>
<proteinExistence type="inferred from homology"/>
<comment type="caution">
    <text evidence="11">The sequence shown here is derived from an EMBL/GenBank/DDBJ whole genome shotgun (WGS) entry which is preliminary data.</text>
</comment>
<evidence type="ECO:0000256" key="8">
    <source>
        <dbReference type="RuleBase" id="RU000477"/>
    </source>
</evidence>
<accession>A0ABT2MJ21</accession>
<dbReference type="NCBIfam" id="TIGR00861">
    <property type="entry name" value="MIP"/>
    <property type="match status" value="1"/>
</dbReference>
<keyword evidence="5 8" id="KW-0812">Transmembrane</keyword>
<feature type="transmembrane region" description="Helical" evidence="10">
    <location>
        <begin position="138"/>
        <end position="158"/>
    </location>
</feature>
<dbReference type="RefSeq" id="WP_260995580.1">
    <property type="nucleotide sequence ID" value="NZ_JAODWD010000006.1"/>
</dbReference>
<dbReference type="Proteomes" id="UP001206639">
    <property type="component" value="Unassembled WGS sequence"/>
</dbReference>
<dbReference type="InterPro" id="IPR000425">
    <property type="entry name" value="MIP"/>
</dbReference>